<evidence type="ECO:0000256" key="1">
    <source>
        <dbReference type="SAM" id="MobiDB-lite"/>
    </source>
</evidence>
<feature type="region of interest" description="Disordered" evidence="1">
    <location>
        <begin position="51"/>
        <end position="70"/>
    </location>
</feature>
<evidence type="ECO:0000313" key="2">
    <source>
        <dbReference type="EMBL" id="CAL1374935.1"/>
    </source>
</evidence>
<keyword evidence="3" id="KW-1185">Reference proteome</keyword>
<accession>A0AAV2DMY9</accession>
<name>A0AAV2DMY9_9ROSI</name>
<gene>
    <name evidence="2" type="ORF">LTRI10_LOCUS16769</name>
</gene>
<dbReference type="AlphaFoldDB" id="A0AAV2DMY9"/>
<dbReference type="Proteomes" id="UP001497516">
    <property type="component" value="Chromosome 3"/>
</dbReference>
<proteinExistence type="predicted"/>
<evidence type="ECO:0000313" key="3">
    <source>
        <dbReference type="Proteomes" id="UP001497516"/>
    </source>
</evidence>
<reference evidence="2 3" key="1">
    <citation type="submission" date="2024-04" db="EMBL/GenBank/DDBJ databases">
        <authorList>
            <person name="Fracassetti M."/>
        </authorList>
    </citation>
    <scope>NUCLEOTIDE SEQUENCE [LARGE SCALE GENOMIC DNA]</scope>
</reference>
<dbReference type="EMBL" id="OZ034816">
    <property type="protein sequence ID" value="CAL1374935.1"/>
    <property type="molecule type" value="Genomic_DNA"/>
</dbReference>
<feature type="region of interest" description="Disordered" evidence="1">
    <location>
        <begin position="82"/>
        <end position="109"/>
    </location>
</feature>
<protein>
    <submittedName>
        <fullName evidence="2">Uncharacterized protein</fullName>
    </submittedName>
</protein>
<sequence>MSREKARLIEFLSCMHEKTCGMGRMDNGWLYRGLQLTTGATAGCSLSERVKSSVPERSLSNGTRDIDPTSYYGQAASRARSLVQVQDGPAGPKKRIEEASDSFMHVPLG</sequence>
<organism evidence="2 3">
    <name type="scientific">Linum trigynum</name>
    <dbReference type="NCBI Taxonomy" id="586398"/>
    <lineage>
        <taxon>Eukaryota</taxon>
        <taxon>Viridiplantae</taxon>
        <taxon>Streptophyta</taxon>
        <taxon>Embryophyta</taxon>
        <taxon>Tracheophyta</taxon>
        <taxon>Spermatophyta</taxon>
        <taxon>Magnoliopsida</taxon>
        <taxon>eudicotyledons</taxon>
        <taxon>Gunneridae</taxon>
        <taxon>Pentapetalae</taxon>
        <taxon>rosids</taxon>
        <taxon>fabids</taxon>
        <taxon>Malpighiales</taxon>
        <taxon>Linaceae</taxon>
        <taxon>Linum</taxon>
    </lineage>
</organism>